<dbReference type="SUPFAM" id="SSF48498">
    <property type="entry name" value="Tetracyclin repressor-like, C-terminal domain"/>
    <property type="match status" value="1"/>
</dbReference>
<name>A0ABN6S9Q4_9BIFI</name>
<accession>A0ABN6S9Q4</accession>
<keyword evidence="2" id="KW-0805">Transcription regulation</keyword>
<evidence type="ECO:0000259" key="6">
    <source>
        <dbReference type="PROSITE" id="PS50977"/>
    </source>
</evidence>
<keyword evidence="8" id="KW-1185">Reference proteome</keyword>
<keyword evidence="1" id="KW-0678">Repressor</keyword>
<sequence>MSSQPKAPVKRVLSREYILKSALYFIDHEGLEALNLRALGRQMGVSQAAMYRYVPNKAALLDGVVELIWQQATALGEMPDELGWREGLELVMTQVYHTLLLHPNAITLIATHPINTAESFQLVQGWLALLTEHGLKVDSSTMFLFNALAGLTLGCAIAQAEPPAGGAGGQTNIDLVKQLADQFPALSTFLSPLTSLDFTLEQSYLEGLHALISGWPEAGTKPTQA</sequence>
<dbReference type="Proteomes" id="UP001321766">
    <property type="component" value="Chromosome"/>
</dbReference>
<dbReference type="EMBL" id="AP026798">
    <property type="protein sequence ID" value="BDR52844.1"/>
    <property type="molecule type" value="Genomic_DNA"/>
</dbReference>
<evidence type="ECO:0000256" key="4">
    <source>
        <dbReference type="ARBA" id="ARBA00023163"/>
    </source>
</evidence>
<evidence type="ECO:0000256" key="3">
    <source>
        <dbReference type="ARBA" id="ARBA00023125"/>
    </source>
</evidence>
<gene>
    <name evidence="7" type="ORF">KIM372_07510</name>
</gene>
<dbReference type="Gene3D" id="1.10.357.10">
    <property type="entry name" value="Tetracycline Repressor, domain 2"/>
    <property type="match status" value="1"/>
</dbReference>
<dbReference type="InterPro" id="IPR001647">
    <property type="entry name" value="HTH_TetR"/>
</dbReference>
<dbReference type="PRINTS" id="PR00400">
    <property type="entry name" value="TETREPRESSOR"/>
</dbReference>
<reference evidence="7 8" key="1">
    <citation type="journal article" date="2023" name="Microbiol. Spectr.">
        <title>Symbiosis of Carpenter Bees with Uncharacterized Lactic Acid Bacteria Showing NAD Auxotrophy.</title>
        <authorList>
            <person name="Kawasaki S."/>
            <person name="Ozawa K."/>
            <person name="Mori T."/>
            <person name="Yamamoto A."/>
            <person name="Ito M."/>
            <person name="Ohkuma M."/>
            <person name="Sakamoto M."/>
            <person name="Matsutani M."/>
        </authorList>
    </citation>
    <scope>NUCLEOTIDE SEQUENCE [LARGE SCALE GENOMIC DNA]</scope>
    <source>
        <strain evidence="7 8">Kim37-2</strain>
    </source>
</reference>
<evidence type="ECO:0000256" key="1">
    <source>
        <dbReference type="ARBA" id="ARBA00022491"/>
    </source>
</evidence>
<proteinExistence type="predicted"/>
<feature type="domain" description="HTH tetR-type" evidence="6">
    <location>
        <begin position="12"/>
        <end position="72"/>
    </location>
</feature>
<dbReference type="InterPro" id="IPR003012">
    <property type="entry name" value="Tet_transcr_reg_TetR"/>
</dbReference>
<organism evidence="7 8">
    <name type="scientific">Bombiscardovia nodaiensis</name>
    <dbReference type="NCBI Taxonomy" id="2932181"/>
    <lineage>
        <taxon>Bacteria</taxon>
        <taxon>Bacillati</taxon>
        <taxon>Actinomycetota</taxon>
        <taxon>Actinomycetes</taxon>
        <taxon>Bifidobacteriales</taxon>
        <taxon>Bifidobacteriaceae</taxon>
        <taxon>Bombiscardovia</taxon>
    </lineage>
</organism>
<feature type="DNA-binding region" description="H-T-H motif" evidence="5">
    <location>
        <begin position="35"/>
        <end position="54"/>
    </location>
</feature>
<dbReference type="PROSITE" id="PS50977">
    <property type="entry name" value="HTH_TETR_2"/>
    <property type="match status" value="1"/>
</dbReference>
<evidence type="ECO:0000313" key="8">
    <source>
        <dbReference type="Proteomes" id="UP001321766"/>
    </source>
</evidence>
<dbReference type="InterPro" id="IPR004111">
    <property type="entry name" value="Repressor_TetR_C"/>
</dbReference>
<dbReference type="Pfam" id="PF00440">
    <property type="entry name" value="TetR_N"/>
    <property type="match status" value="1"/>
</dbReference>
<evidence type="ECO:0000313" key="7">
    <source>
        <dbReference type="EMBL" id="BDR52844.1"/>
    </source>
</evidence>
<dbReference type="PANTHER" id="PTHR30055:SF151">
    <property type="entry name" value="TRANSCRIPTIONAL REGULATORY PROTEIN"/>
    <property type="match status" value="1"/>
</dbReference>
<keyword evidence="4" id="KW-0804">Transcription</keyword>
<protein>
    <recommendedName>
        <fullName evidence="6">HTH tetR-type domain-containing protein</fullName>
    </recommendedName>
</protein>
<dbReference type="InterPro" id="IPR036271">
    <property type="entry name" value="Tet_transcr_reg_TetR-rel_C_sf"/>
</dbReference>
<evidence type="ECO:0000256" key="2">
    <source>
        <dbReference type="ARBA" id="ARBA00023015"/>
    </source>
</evidence>
<evidence type="ECO:0000256" key="5">
    <source>
        <dbReference type="PROSITE-ProRule" id="PRU00335"/>
    </source>
</evidence>
<dbReference type="SUPFAM" id="SSF46689">
    <property type="entry name" value="Homeodomain-like"/>
    <property type="match status" value="1"/>
</dbReference>
<dbReference type="Pfam" id="PF02909">
    <property type="entry name" value="TetR_C_1"/>
    <property type="match status" value="1"/>
</dbReference>
<dbReference type="InterPro" id="IPR009057">
    <property type="entry name" value="Homeodomain-like_sf"/>
</dbReference>
<keyword evidence="3 5" id="KW-0238">DNA-binding</keyword>
<dbReference type="InterPro" id="IPR050109">
    <property type="entry name" value="HTH-type_TetR-like_transc_reg"/>
</dbReference>
<dbReference type="PANTHER" id="PTHR30055">
    <property type="entry name" value="HTH-TYPE TRANSCRIPTIONAL REGULATOR RUTR"/>
    <property type="match status" value="1"/>
</dbReference>